<proteinExistence type="predicted"/>
<feature type="transmembrane region" description="Helical" evidence="6">
    <location>
        <begin position="99"/>
        <end position="119"/>
    </location>
</feature>
<comment type="subcellular location">
    <subcellularLocation>
        <location evidence="1">Membrane</location>
        <topology evidence="1">Multi-pass membrane protein</topology>
    </subcellularLocation>
</comment>
<feature type="transmembrane region" description="Helical" evidence="6">
    <location>
        <begin position="351"/>
        <end position="369"/>
    </location>
</feature>
<keyword evidence="3 6" id="KW-1133">Transmembrane helix</keyword>
<keyword evidence="9" id="KW-1185">Reference proteome</keyword>
<sequence length="428" mass="46676">MSTTNAYVALSQSPTEDEAHWDDIDLTSSGLTQRRRIFGSQSRWFENLQARWRGITSRVITFVETNLGMLLIIVAQFFFVCMNLGVKQLDSLDVPMHTLELIAVRMGITLACCVLYMVAMKIPDPFLGPKGVRLLLVNRGLCGFFGLFGMYYSLQYLSLADATVLSFLAPLSAAIGGYIVLKEPYSKHEAFAGIVSLLGVILIARPPFLFGNTSSVNSDSSDAASRATAIDRIRAVCVAVFGIVLGTGALLSMRAIGKRAHPMHLMIFFSAWCTVVSSAAMYFMKIPIVYPHNWKWAAMLIFIGFSGFFAQTLTTIGYQLETAARGSMGQYVQLLFAGVLEYVFFGTVPSTLSLIGAAIIMTSAIYVIVSKKGSPKGPEAISLREPDSALEEGLLHSESLNTTIKPPETSSSSRIGHDEELKEKPPSA</sequence>
<keyword evidence="2 6" id="KW-0812">Transmembrane</keyword>
<feature type="domain" description="EamA" evidence="7">
    <location>
        <begin position="240"/>
        <end position="368"/>
    </location>
</feature>
<feature type="compositionally biased region" description="Basic and acidic residues" evidence="5">
    <location>
        <begin position="415"/>
        <end position="428"/>
    </location>
</feature>
<protein>
    <recommendedName>
        <fullName evidence="7">EamA domain-containing protein</fullName>
    </recommendedName>
</protein>
<accession>A0A9P7EL61</accession>
<feature type="transmembrane region" description="Helical" evidence="6">
    <location>
        <begin position="59"/>
        <end position="79"/>
    </location>
</feature>
<feature type="transmembrane region" description="Helical" evidence="6">
    <location>
        <begin position="131"/>
        <end position="152"/>
    </location>
</feature>
<dbReference type="InterPro" id="IPR000620">
    <property type="entry name" value="EamA_dom"/>
</dbReference>
<dbReference type="Pfam" id="PF00892">
    <property type="entry name" value="EamA"/>
    <property type="match status" value="2"/>
</dbReference>
<feature type="domain" description="EamA" evidence="7">
    <location>
        <begin position="67"/>
        <end position="204"/>
    </location>
</feature>
<reference evidence="8" key="1">
    <citation type="journal article" date="2020" name="New Phytol.">
        <title>Comparative genomics reveals dynamic genome evolution in host specialist ectomycorrhizal fungi.</title>
        <authorList>
            <person name="Lofgren L.A."/>
            <person name="Nguyen N.H."/>
            <person name="Vilgalys R."/>
            <person name="Ruytinx J."/>
            <person name="Liao H.L."/>
            <person name="Branco S."/>
            <person name="Kuo A."/>
            <person name="LaButti K."/>
            <person name="Lipzen A."/>
            <person name="Andreopoulos W."/>
            <person name="Pangilinan J."/>
            <person name="Riley R."/>
            <person name="Hundley H."/>
            <person name="Na H."/>
            <person name="Barry K."/>
            <person name="Grigoriev I.V."/>
            <person name="Stajich J.E."/>
            <person name="Kennedy P.G."/>
        </authorList>
    </citation>
    <scope>NUCLEOTIDE SEQUENCE</scope>
    <source>
        <strain evidence="8">MN1</strain>
    </source>
</reference>
<evidence type="ECO:0000256" key="5">
    <source>
        <dbReference type="SAM" id="MobiDB-lite"/>
    </source>
</evidence>
<evidence type="ECO:0000259" key="7">
    <source>
        <dbReference type="Pfam" id="PF00892"/>
    </source>
</evidence>
<organism evidence="8 9">
    <name type="scientific">Suillus subaureus</name>
    <dbReference type="NCBI Taxonomy" id="48587"/>
    <lineage>
        <taxon>Eukaryota</taxon>
        <taxon>Fungi</taxon>
        <taxon>Dikarya</taxon>
        <taxon>Basidiomycota</taxon>
        <taxon>Agaricomycotina</taxon>
        <taxon>Agaricomycetes</taxon>
        <taxon>Agaricomycetidae</taxon>
        <taxon>Boletales</taxon>
        <taxon>Suillineae</taxon>
        <taxon>Suillaceae</taxon>
        <taxon>Suillus</taxon>
    </lineage>
</organism>
<name>A0A9P7EL61_9AGAM</name>
<feature type="transmembrane region" description="Helical" evidence="6">
    <location>
        <begin position="164"/>
        <end position="181"/>
    </location>
</feature>
<dbReference type="RefSeq" id="XP_041198391.1">
    <property type="nucleotide sequence ID" value="XM_041343454.1"/>
</dbReference>
<dbReference type="AlphaFoldDB" id="A0A9P7EL61"/>
<feature type="compositionally biased region" description="Polar residues" evidence="5">
    <location>
        <begin position="398"/>
        <end position="414"/>
    </location>
</feature>
<evidence type="ECO:0000256" key="2">
    <source>
        <dbReference type="ARBA" id="ARBA00022692"/>
    </source>
</evidence>
<keyword evidence="4 6" id="KW-0472">Membrane</keyword>
<dbReference type="Proteomes" id="UP000807769">
    <property type="component" value="Unassembled WGS sequence"/>
</dbReference>
<dbReference type="SUPFAM" id="SSF103481">
    <property type="entry name" value="Multidrug resistance efflux transporter EmrE"/>
    <property type="match status" value="2"/>
</dbReference>
<feature type="transmembrane region" description="Helical" evidence="6">
    <location>
        <begin position="233"/>
        <end position="253"/>
    </location>
</feature>
<evidence type="ECO:0000256" key="1">
    <source>
        <dbReference type="ARBA" id="ARBA00004141"/>
    </source>
</evidence>
<dbReference type="GeneID" id="64637470"/>
<evidence type="ECO:0000313" key="9">
    <source>
        <dbReference type="Proteomes" id="UP000807769"/>
    </source>
</evidence>
<gene>
    <name evidence="8" type="ORF">BJ212DRAFT_541761</name>
</gene>
<evidence type="ECO:0000313" key="8">
    <source>
        <dbReference type="EMBL" id="KAG1824674.1"/>
    </source>
</evidence>
<evidence type="ECO:0000256" key="4">
    <source>
        <dbReference type="ARBA" id="ARBA00023136"/>
    </source>
</evidence>
<feature type="region of interest" description="Disordered" evidence="5">
    <location>
        <begin position="397"/>
        <end position="428"/>
    </location>
</feature>
<feature type="transmembrane region" description="Helical" evidence="6">
    <location>
        <begin position="265"/>
        <end position="284"/>
    </location>
</feature>
<dbReference type="OrthoDB" id="306876at2759"/>
<comment type="caution">
    <text evidence="8">The sequence shown here is derived from an EMBL/GenBank/DDBJ whole genome shotgun (WGS) entry which is preliminary data.</text>
</comment>
<dbReference type="InterPro" id="IPR037185">
    <property type="entry name" value="EmrE-like"/>
</dbReference>
<evidence type="ECO:0000256" key="6">
    <source>
        <dbReference type="SAM" id="Phobius"/>
    </source>
</evidence>
<dbReference type="PANTHER" id="PTHR22911:SF6">
    <property type="entry name" value="SOLUTE CARRIER FAMILY 35 MEMBER G1"/>
    <property type="match status" value="1"/>
</dbReference>
<dbReference type="EMBL" id="JABBWG010000003">
    <property type="protein sequence ID" value="KAG1824674.1"/>
    <property type="molecule type" value="Genomic_DNA"/>
</dbReference>
<feature type="transmembrane region" description="Helical" evidence="6">
    <location>
        <begin position="296"/>
        <end position="316"/>
    </location>
</feature>
<dbReference type="PANTHER" id="PTHR22911">
    <property type="entry name" value="ACYL-MALONYL CONDENSING ENZYME-RELATED"/>
    <property type="match status" value="1"/>
</dbReference>
<evidence type="ECO:0000256" key="3">
    <source>
        <dbReference type="ARBA" id="ARBA00022989"/>
    </source>
</evidence>
<dbReference type="GO" id="GO:0016020">
    <property type="term" value="C:membrane"/>
    <property type="evidence" value="ECO:0007669"/>
    <property type="project" value="UniProtKB-SubCell"/>
</dbReference>